<accession>A0AAE0TE12</accession>
<evidence type="ECO:0000313" key="2">
    <source>
        <dbReference type="Proteomes" id="UP001195483"/>
    </source>
</evidence>
<gene>
    <name evidence="1" type="ORF">CHS0354_007280</name>
</gene>
<proteinExistence type="predicted"/>
<reference evidence="1" key="1">
    <citation type="journal article" date="2021" name="Genome Biol. Evol.">
        <title>A High-Quality Reference Genome for a Parasitic Bivalve with Doubly Uniparental Inheritance (Bivalvia: Unionida).</title>
        <authorList>
            <person name="Smith C.H."/>
        </authorList>
    </citation>
    <scope>NUCLEOTIDE SEQUENCE</scope>
    <source>
        <strain evidence="1">CHS0354</strain>
    </source>
</reference>
<keyword evidence="2" id="KW-1185">Reference proteome</keyword>
<name>A0AAE0TE12_9BIVA</name>
<sequence>MSSRCKAKTSLPLYPRHVDKFGLSERNTESESNEKEYQERIKRAKKLIAYVNKDLSYLPEMIYCKESEEEDEEGMRRSHRH</sequence>
<reference evidence="1" key="3">
    <citation type="submission" date="2023-05" db="EMBL/GenBank/DDBJ databases">
        <authorList>
            <person name="Smith C.H."/>
        </authorList>
    </citation>
    <scope>NUCLEOTIDE SEQUENCE</scope>
    <source>
        <strain evidence="1">CHS0354</strain>
        <tissue evidence="1">Mantle</tissue>
    </source>
</reference>
<comment type="caution">
    <text evidence="1">The sequence shown here is derived from an EMBL/GenBank/DDBJ whole genome shotgun (WGS) entry which is preliminary data.</text>
</comment>
<dbReference type="AlphaFoldDB" id="A0AAE0TE12"/>
<dbReference type="EMBL" id="JAEAOA010000502">
    <property type="protein sequence ID" value="KAK3608254.1"/>
    <property type="molecule type" value="Genomic_DNA"/>
</dbReference>
<protein>
    <submittedName>
        <fullName evidence="1">Uncharacterized protein</fullName>
    </submittedName>
</protein>
<organism evidence="1 2">
    <name type="scientific">Potamilus streckersoni</name>
    <dbReference type="NCBI Taxonomy" id="2493646"/>
    <lineage>
        <taxon>Eukaryota</taxon>
        <taxon>Metazoa</taxon>
        <taxon>Spiralia</taxon>
        <taxon>Lophotrochozoa</taxon>
        <taxon>Mollusca</taxon>
        <taxon>Bivalvia</taxon>
        <taxon>Autobranchia</taxon>
        <taxon>Heteroconchia</taxon>
        <taxon>Palaeoheterodonta</taxon>
        <taxon>Unionida</taxon>
        <taxon>Unionoidea</taxon>
        <taxon>Unionidae</taxon>
        <taxon>Ambleminae</taxon>
        <taxon>Lampsilini</taxon>
        <taxon>Potamilus</taxon>
    </lineage>
</organism>
<evidence type="ECO:0000313" key="1">
    <source>
        <dbReference type="EMBL" id="KAK3608254.1"/>
    </source>
</evidence>
<dbReference type="Proteomes" id="UP001195483">
    <property type="component" value="Unassembled WGS sequence"/>
</dbReference>
<reference evidence="1" key="2">
    <citation type="journal article" date="2021" name="Genome Biol. Evol.">
        <title>Developing a high-quality reference genome for a parasitic bivalve with doubly uniparental inheritance (Bivalvia: Unionida).</title>
        <authorList>
            <person name="Smith C.H."/>
        </authorList>
    </citation>
    <scope>NUCLEOTIDE SEQUENCE</scope>
    <source>
        <strain evidence="1">CHS0354</strain>
        <tissue evidence="1">Mantle</tissue>
    </source>
</reference>